<dbReference type="HOGENOM" id="CLU_061288_13_0_1"/>
<feature type="domain" description="EF-hand" evidence="2">
    <location>
        <begin position="7"/>
        <end position="42"/>
    </location>
</feature>
<dbReference type="AlphaFoldDB" id="A7RMQ1"/>
<dbReference type="Gene3D" id="1.10.238.10">
    <property type="entry name" value="EF-hand"/>
    <property type="match status" value="2"/>
</dbReference>
<dbReference type="PhylomeDB" id="A7RMQ1"/>
<dbReference type="OMA" id="KGTQIAR"/>
<dbReference type="eggNOG" id="KOG0030">
    <property type="taxonomic scope" value="Eukaryota"/>
</dbReference>
<organism evidence="3 4">
    <name type="scientific">Nematostella vectensis</name>
    <name type="common">Starlet sea anemone</name>
    <dbReference type="NCBI Taxonomy" id="45351"/>
    <lineage>
        <taxon>Eukaryota</taxon>
        <taxon>Metazoa</taxon>
        <taxon>Cnidaria</taxon>
        <taxon>Anthozoa</taxon>
        <taxon>Hexacorallia</taxon>
        <taxon>Actiniaria</taxon>
        <taxon>Edwardsiidae</taxon>
        <taxon>Nematostella</taxon>
    </lineage>
</organism>
<keyword evidence="4" id="KW-1185">Reference proteome</keyword>
<feature type="domain" description="EF-hand" evidence="2">
    <location>
        <begin position="78"/>
        <end position="113"/>
    </location>
</feature>
<dbReference type="FunFam" id="1.10.238.10:FF:000178">
    <property type="entry name" value="Calmodulin-2 A"/>
    <property type="match status" value="1"/>
</dbReference>
<gene>
    <name evidence="3" type="ORF">NEMVEDRAFT_v1g160631</name>
</gene>
<evidence type="ECO:0000313" key="3">
    <source>
        <dbReference type="EMBL" id="EDO47306.1"/>
    </source>
</evidence>
<sequence length="144" mass="15837">MVDLNDEQIGELKDAFSLFDKTGKGYIDADIVIDVLRAVGLNPQIDDIKKTEKELGTKPVSFDSFLSLYVSYSKKPQGGMEEFIEGLRAFDNNSDGTMSSAQLRNLLTSLGDTLTPDQADAIVALQDNHGTIEYEKLVDKVMAN</sequence>
<protein>
    <recommendedName>
        <fullName evidence="2">EF-hand domain-containing protein</fullName>
    </recommendedName>
</protein>
<dbReference type="EMBL" id="DS469520">
    <property type="protein sequence ID" value="EDO47306.1"/>
    <property type="molecule type" value="Genomic_DNA"/>
</dbReference>
<dbReference type="Pfam" id="PF13405">
    <property type="entry name" value="EF-hand_6"/>
    <property type="match status" value="1"/>
</dbReference>
<evidence type="ECO:0000259" key="2">
    <source>
        <dbReference type="PROSITE" id="PS50222"/>
    </source>
</evidence>
<dbReference type="PANTHER" id="PTHR23048">
    <property type="entry name" value="MYOSIN LIGHT CHAIN 1, 3"/>
    <property type="match status" value="1"/>
</dbReference>
<proteinExistence type="predicted"/>
<keyword evidence="1" id="KW-0677">Repeat</keyword>
<dbReference type="Proteomes" id="UP000001593">
    <property type="component" value="Unassembled WGS sequence"/>
</dbReference>
<dbReference type="InParanoid" id="A7RMQ1"/>
<dbReference type="InterPro" id="IPR050230">
    <property type="entry name" value="CALM/Myosin/TropC-like"/>
</dbReference>
<evidence type="ECO:0000256" key="1">
    <source>
        <dbReference type="ARBA" id="ARBA00022737"/>
    </source>
</evidence>
<dbReference type="PROSITE" id="PS50222">
    <property type="entry name" value="EF_HAND_2"/>
    <property type="match status" value="2"/>
</dbReference>
<reference evidence="3 4" key="1">
    <citation type="journal article" date="2007" name="Science">
        <title>Sea anemone genome reveals ancestral eumetazoan gene repertoire and genomic organization.</title>
        <authorList>
            <person name="Putnam N.H."/>
            <person name="Srivastava M."/>
            <person name="Hellsten U."/>
            <person name="Dirks B."/>
            <person name="Chapman J."/>
            <person name="Salamov A."/>
            <person name="Terry A."/>
            <person name="Shapiro H."/>
            <person name="Lindquist E."/>
            <person name="Kapitonov V.V."/>
            <person name="Jurka J."/>
            <person name="Genikhovich G."/>
            <person name="Grigoriev I.V."/>
            <person name="Lucas S.M."/>
            <person name="Steele R.E."/>
            <person name="Finnerty J.R."/>
            <person name="Technau U."/>
            <person name="Martindale M.Q."/>
            <person name="Rokhsar D.S."/>
        </authorList>
    </citation>
    <scope>NUCLEOTIDE SEQUENCE [LARGE SCALE GENOMIC DNA]</scope>
    <source>
        <strain evidence="4">CH2 X CH6</strain>
    </source>
</reference>
<dbReference type="GO" id="GO:0005509">
    <property type="term" value="F:calcium ion binding"/>
    <property type="evidence" value="ECO:0007669"/>
    <property type="project" value="InterPro"/>
</dbReference>
<dbReference type="OrthoDB" id="5959761at2759"/>
<dbReference type="InterPro" id="IPR002048">
    <property type="entry name" value="EF_hand_dom"/>
</dbReference>
<evidence type="ECO:0000313" key="4">
    <source>
        <dbReference type="Proteomes" id="UP000001593"/>
    </source>
</evidence>
<dbReference type="SUPFAM" id="SSF47473">
    <property type="entry name" value="EF-hand"/>
    <property type="match status" value="1"/>
</dbReference>
<dbReference type="InterPro" id="IPR011992">
    <property type="entry name" value="EF-hand-dom_pair"/>
</dbReference>
<dbReference type="GO" id="GO:0016460">
    <property type="term" value="C:myosin II complex"/>
    <property type="evidence" value="ECO:0000318"/>
    <property type="project" value="GO_Central"/>
</dbReference>
<name>A7RMQ1_NEMVE</name>
<dbReference type="KEGG" id="nve:5519547"/>
<accession>A7RMQ1</accession>
<dbReference type="SMART" id="SM00054">
    <property type="entry name" value="EFh"/>
    <property type="match status" value="2"/>
</dbReference>
<dbReference type="PANTHER" id="PTHR23048:SF49">
    <property type="entry name" value="FI08416P-RELATED"/>
    <property type="match status" value="1"/>
</dbReference>
<dbReference type="STRING" id="45351.A7RMQ1"/>